<keyword evidence="2" id="KW-1185">Reference proteome</keyword>
<dbReference type="EMBL" id="JBEXAC010000002">
    <property type="protein sequence ID" value="MET6998685.1"/>
    <property type="molecule type" value="Genomic_DNA"/>
</dbReference>
<dbReference type="RefSeq" id="WP_354661327.1">
    <property type="nucleotide sequence ID" value="NZ_JBEXAC010000002.1"/>
</dbReference>
<gene>
    <name evidence="1" type="ORF">ABR189_14975</name>
</gene>
<proteinExistence type="predicted"/>
<reference evidence="1 2" key="1">
    <citation type="submission" date="2024-06" db="EMBL/GenBank/DDBJ databases">
        <title>Chitinophaga defluvii sp. nov., isolated from municipal sewage.</title>
        <authorList>
            <person name="Zhang L."/>
        </authorList>
    </citation>
    <scope>NUCLEOTIDE SEQUENCE [LARGE SCALE GENOMIC DNA]</scope>
    <source>
        <strain evidence="1 2">H8</strain>
    </source>
</reference>
<name>A0ABV2T6M9_9BACT</name>
<accession>A0ABV2T6M9</accession>
<dbReference type="Proteomes" id="UP001549749">
    <property type="component" value="Unassembled WGS sequence"/>
</dbReference>
<comment type="caution">
    <text evidence="1">The sequence shown here is derived from an EMBL/GenBank/DDBJ whole genome shotgun (WGS) entry which is preliminary data.</text>
</comment>
<protein>
    <submittedName>
        <fullName evidence="1">Uncharacterized protein</fullName>
    </submittedName>
</protein>
<evidence type="ECO:0000313" key="2">
    <source>
        <dbReference type="Proteomes" id="UP001549749"/>
    </source>
</evidence>
<organism evidence="1 2">
    <name type="scientific">Chitinophaga defluvii</name>
    <dbReference type="NCBI Taxonomy" id="3163343"/>
    <lineage>
        <taxon>Bacteria</taxon>
        <taxon>Pseudomonadati</taxon>
        <taxon>Bacteroidota</taxon>
        <taxon>Chitinophagia</taxon>
        <taxon>Chitinophagales</taxon>
        <taxon>Chitinophagaceae</taxon>
        <taxon>Chitinophaga</taxon>
    </lineage>
</organism>
<sequence length="115" mass="13704">MTIARKQKILFIQEQLNRLQLYGSYGYEVLEELRSRLTRDIEERLNEGIFEFCYKGKLLCAFDWKAEDIIEISVYDKGQLIVYEYSKEKMIGFEIMINIINNHIRELDGKLIMIG</sequence>
<evidence type="ECO:0000313" key="1">
    <source>
        <dbReference type="EMBL" id="MET6998685.1"/>
    </source>
</evidence>